<dbReference type="STRING" id="966.BTA35_0215230"/>
<dbReference type="SUPFAM" id="SSF47616">
    <property type="entry name" value="GST C-terminal domain-like"/>
    <property type="match status" value="1"/>
</dbReference>
<dbReference type="PANTHER" id="PTHR42673:SF4">
    <property type="entry name" value="MALEYLACETOACETATE ISOMERASE"/>
    <property type="match status" value="1"/>
</dbReference>
<organism evidence="2 3">
    <name type="scientific">Oceanospirillum linum</name>
    <dbReference type="NCBI Taxonomy" id="966"/>
    <lineage>
        <taxon>Bacteria</taxon>
        <taxon>Pseudomonadati</taxon>
        <taxon>Pseudomonadota</taxon>
        <taxon>Gammaproteobacteria</taxon>
        <taxon>Oceanospirillales</taxon>
        <taxon>Oceanospirillaceae</taxon>
        <taxon>Oceanospirillum</taxon>
    </lineage>
</organism>
<dbReference type="SUPFAM" id="SSF52833">
    <property type="entry name" value="Thioredoxin-like"/>
    <property type="match status" value="1"/>
</dbReference>
<dbReference type="GO" id="GO:0016034">
    <property type="term" value="F:maleylacetoacetate isomerase activity"/>
    <property type="evidence" value="ECO:0007669"/>
    <property type="project" value="TreeGrafter"/>
</dbReference>
<dbReference type="CDD" id="cd03043">
    <property type="entry name" value="GST_N_1"/>
    <property type="match status" value="1"/>
</dbReference>
<name>A0A1T1H884_OCELI</name>
<feature type="domain" description="GST N-terminal" evidence="1">
    <location>
        <begin position="4"/>
        <end position="84"/>
    </location>
</feature>
<keyword evidence="3" id="KW-1185">Reference proteome</keyword>
<dbReference type="GO" id="GO:0006749">
    <property type="term" value="P:glutathione metabolic process"/>
    <property type="evidence" value="ECO:0007669"/>
    <property type="project" value="TreeGrafter"/>
</dbReference>
<dbReference type="InterPro" id="IPR004045">
    <property type="entry name" value="Glutathione_S-Trfase_N"/>
</dbReference>
<accession>A0A1T1H884</accession>
<dbReference type="GO" id="GO:0006559">
    <property type="term" value="P:L-phenylalanine catabolic process"/>
    <property type="evidence" value="ECO:0007669"/>
    <property type="project" value="TreeGrafter"/>
</dbReference>
<gene>
    <name evidence="2" type="ORF">BTA35_0215230</name>
</gene>
<dbReference type="Pfam" id="PF13410">
    <property type="entry name" value="GST_C_2"/>
    <property type="match status" value="1"/>
</dbReference>
<dbReference type="GO" id="GO:0004364">
    <property type="term" value="F:glutathione transferase activity"/>
    <property type="evidence" value="ECO:0007669"/>
    <property type="project" value="TreeGrafter"/>
</dbReference>
<protein>
    <recommendedName>
        <fullName evidence="1">GST N-terminal domain-containing protein</fullName>
    </recommendedName>
</protein>
<evidence type="ECO:0000313" key="3">
    <source>
        <dbReference type="Proteomes" id="UP000190064"/>
    </source>
</evidence>
<dbReference type="Proteomes" id="UP000190064">
    <property type="component" value="Unassembled WGS sequence"/>
</dbReference>
<dbReference type="Gene3D" id="3.40.30.10">
    <property type="entry name" value="Glutaredoxin"/>
    <property type="match status" value="1"/>
</dbReference>
<dbReference type="Pfam" id="PF13409">
    <property type="entry name" value="GST_N_2"/>
    <property type="match status" value="1"/>
</dbReference>
<dbReference type="InterPro" id="IPR036282">
    <property type="entry name" value="Glutathione-S-Trfase_C_sf"/>
</dbReference>
<dbReference type="CDD" id="cd03194">
    <property type="entry name" value="GST_C_3"/>
    <property type="match status" value="1"/>
</dbReference>
<evidence type="ECO:0000259" key="1">
    <source>
        <dbReference type="PROSITE" id="PS50404"/>
    </source>
</evidence>
<dbReference type="PROSITE" id="PS50404">
    <property type="entry name" value="GST_NTER"/>
    <property type="match status" value="1"/>
</dbReference>
<comment type="caution">
    <text evidence="2">The sequence shown here is derived from an EMBL/GenBank/DDBJ whole genome shotgun (WGS) entry which is preliminary data.</text>
</comment>
<dbReference type="RefSeq" id="WP_078320668.1">
    <property type="nucleotide sequence ID" value="NZ_FXTS01000010.1"/>
</dbReference>
<sequence length="217" mass="24800">MTQPVLVIGNKNYSSWSLRPWLLLKQFGIGFDEIHIPLFTDQMPQLMTEHTPCNKVPVIKDGDLAVWDSLAVCEYINLRFLDGKGWPEDLQLISLGRSAVAEMHSGFPDLRHELPMNVRRSYTGFKASEKAQQDIDRIIALWQQLLESSGGPWLLGDFSIADAFYAPVASRFNTYDIELPEALQRYVKQILELEAYQEWLADAKAETEVIVEEEVEL</sequence>
<proteinExistence type="predicted"/>
<dbReference type="AlphaFoldDB" id="A0A1T1H884"/>
<reference evidence="2" key="1">
    <citation type="submission" date="2017-02" db="EMBL/GenBank/DDBJ databases">
        <title>Draft Genome Sequence of the Salt Water Bacterium Oceanospirillum linum ATCC 11336.</title>
        <authorList>
            <person name="Trachtenberg A.M."/>
            <person name="Carney J.G."/>
            <person name="Linnane J.D."/>
            <person name="Rheaume B.A."/>
            <person name="Pitts N.L."/>
            <person name="Mykles D.L."/>
            <person name="Maclea K.S."/>
        </authorList>
    </citation>
    <scope>NUCLEOTIDE SEQUENCE [LARGE SCALE GENOMIC DNA]</scope>
    <source>
        <strain evidence="2">ATCC 11336</strain>
    </source>
</reference>
<dbReference type="EMBL" id="MTSD02000009">
    <property type="protein sequence ID" value="OOV86089.1"/>
    <property type="molecule type" value="Genomic_DNA"/>
</dbReference>
<dbReference type="Gene3D" id="1.20.1050.10">
    <property type="match status" value="1"/>
</dbReference>
<dbReference type="InterPro" id="IPR036249">
    <property type="entry name" value="Thioredoxin-like_sf"/>
</dbReference>
<dbReference type="PANTHER" id="PTHR42673">
    <property type="entry name" value="MALEYLACETOACETATE ISOMERASE"/>
    <property type="match status" value="1"/>
</dbReference>
<evidence type="ECO:0000313" key="2">
    <source>
        <dbReference type="EMBL" id="OOV86089.1"/>
    </source>
</evidence>